<dbReference type="Gene3D" id="3.30.40.10">
    <property type="entry name" value="Zinc/RING finger domain, C3HC4 (zinc finger)"/>
    <property type="match status" value="1"/>
</dbReference>
<comment type="similarity">
    <text evidence="2">Belongs to the TRIM/RBCC family.</text>
</comment>
<keyword evidence="8" id="KW-0175">Coiled coil</keyword>
<dbReference type="EMBL" id="JBBPFD010000130">
    <property type="protein sequence ID" value="KAK7880193.1"/>
    <property type="molecule type" value="Genomic_DNA"/>
</dbReference>
<dbReference type="InterPro" id="IPR013083">
    <property type="entry name" value="Znf_RING/FYVE/PHD"/>
</dbReference>
<dbReference type="Pfam" id="PF13765">
    <property type="entry name" value="PRY"/>
    <property type="match status" value="3"/>
</dbReference>
<dbReference type="PROSITE" id="PS50089">
    <property type="entry name" value="ZF_RING_2"/>
    <property type="match status" value="1"/>
</dbReference>
<dbReference type="PROSITE" id="PS50188">
    <property type="entry name" value="B302_SPRY"/>
    <property type="match status" value="3"/>
</dbReference>
<dbReference type="Proteomes" id="UP001460270">
    <property type="component" value="Unassembled WGS sequence"/>
</dbReference>
<dbReference type="Pfam" id="PF00622">
    <property type="entry name" value="SPRY"/>
    <property type="match status" value="2"/>
</dbReference>
<dbReference type="InterPro" id="IPR017907">
    <property type="entry name" value="Znf_RING_CS"/>
</dbReference>
<evidence type="ECO:0000259" key="11">
    <source>
        <dbReference type="PROSITE" id="PS50188"/>
    </source>
</evidence>
<dbReference type="SMART" id="SM00449">
    <property type="entry name" value="SPRY"/>
    <property type="match status" value="2"/>
</dbReference>
<dbReference type="InterPro" id="IPR013320">
    <property type="entry name" value="ConA-like_dom_sf"/>
</dbReference>
<reference evidence="13" key="1">
    <citation type="submission" date="2024-04" db="EMBL/GenBank/DDBJ databases">
        <title>Salinicola lusitanus LLJ914,a marine bacterium isolated from the Okinawa Trough.</title>
        <authorList>
            <person name="Li J."/>
        </authorList>
    </citation>
    <scope>NUCLEOTIDE SEQUENCE [LARGE SCALE GENOMIC DNA]</scope>
</reference>
<dbReference type="InterPro" id="IPR043136">
    <property type="entry name" value="B30.2/SPRY_sf"/>
</dbReference>
<feature type="coiled-coil region" evidence="8">
    <location>
        <begin position="142"/>
        <end position="180"/>
    </location>
</feature>
<accession>A0AAW0MPQ9</accession>
<evidence type="ECO:0000259" key="10">
    <source>
        <dbReference type="PROSITE" id="PS50089"/>
    </source>
</evidence>
<dbReference type="InterPro" id="IPR003879">
    <property type="entry name" value="Butyrophylin_SPRY"/>
</dbReference>
<dbReference type="InterPro" id="IPR001841">
    <property type="entry name" value="Znf_RING"/>
</dbReference>
<dbReference type="FunFam" id="2.60.120.920:FF:000004">
    <property type="entry name" value="Butyrophilin subfamily 1 member A1"/>
    <property type="match status" value="1"/>
</dbReference>
<dbReference type="GO" id="GO:0008270">
    <property type="term" value="F:zinc ion binding"/>
    <property type="evidence" value="ECO:0007669"/>
    <property type="project" value="UniProtKB-KW"/>
</dbReference>
<evidence type="ECO:0000256" key="6">
    <source>
        <dbReference type="ARBA" id="ARBA00022833"/>
    </source>
</evidence>
<dbReference type="AlphaFoldDB" id="A0AAW0MPQ9"/>
<keyword evidence="5 7" id="KW-0863">Zinc-finger</keyword>
<comment type="subcellular location">
    <subcellularLocation>
        <location evidence="1">Cytoplasm</location>
    </subcellularLocation>
</comment>
<feature type="compositionally biased region" description="Low complexity" evidence="9">
    <location>
        <begin position="444"/>
        <end position="454"/>
    </location>
</feature>
<evidence type="ECO:0000256" key="9">
    <source>
        <dbReference type="SAM" id="MobiDB-lite"/>
    </source>
</evidence>
<feature type="domain" description="B30.2/SPRY" evidence="11">
    <location>
        <begin position="553"/>
        <end position="745"/>
    </location>
</feature>
<dbReference type="SUPFAM" id="SSF57850">
    <property type="entry name" value="RING/U-box"/>
    <property type="match status" value="1"/>
</dbReference>
<gene>
    <name evidence="12" type="ORF">WMY93_033139</name>
</gene>
<feature type="domain" description="B30.2/SPRY" evidence="11">
    <location>
        <begin position="857"/>
        <end position="1011"/>
    </location>
</feature>
<feature type="region of interest" description="Disordered" evidence="9">
    <location>
        <begin position="521"/>
        <end position="543"/>
    </location>
</feature>
<dbReference type="InterPro" id="IPR001870">
    <property type="entry name" value="B30.2/SPRY"/>
</dbReference>
<feature type="region of interest" description="Disordered" evidence="9">
    <location>
        <begin position="415"/>
        <end position="458"/>
    </location>
</feature>
<evidence type="ECO:0000256" key="8">
    <source>
        <dbReference type="SAM" id="Coils"/>
    </source>
</evidence>
<dbReference type="SMART" id="SM00589">
    <property type="entry name" value="PRY"/>
    <property type="match status" value="3"/>
</dbReference>
<comment type="caution">
    <text evidence="12">The sequence shown here is derived from an EMBL/GenBank/DDBJ whole genome shotgun (WGS) entry which is preliminary data.</text>
</comment>
<dbReference type="CDD" id="cd16449">
    <property type="entry name" value="RING-HC"/>
    <property type="match status" value="1"/>
</dbReference>
<protein>
    <recommendedName>
        <fullName evidence="14">Zinc-binding protein A33-like</fullName>
    </recommendedName>
</protein>
<keyword evidence="4" id="KW-0479">Metal-binding</keyword>
<dbReference type="Pfam" id="PF00097">
    <property type="entry name" value="zf-C3HC4"/>
    <property type="match status" value="1"/>
</dbReference>
<evidence type="ECO:0000313" key="13">
    <source>
        <dbReference type="Proteomes" id="UP001460270"/>
    </source>
</evidence>
<dbReference type="InterPro" id="IPR003877">
    <property type="entry name" value="SPRY_dom"/>
</dbReference>
<sequence length="1011" mass="115368">MAEAPLDSSECLLCFQELKHPVTLSCQHCFCFGCLQEVWGESRTGVCPKCRRADGREGQTESSDKQALCVFDKGKVSTEEVACGEEEIQRLLEKKEHTANLLKKYEDILKHTDRQVYSCEERIRNLFESFNLILVHEEALCLSALRKQHSEKTQRIEQELQKHEAKLTALLDRIQFADQLSSDSLRDIEDSLTDEPDSALESELLIDEAKIVGNLGFRVWQKIGTIVTHSPVILDPNTSHRNLHLSEDLTSVRRNDMELQVPLNPERFMSYSSVLGSEGFSSGIHKWDVEVGDHPDWSIGLVTESVNRTDHSSRLQQDGFWCLNHLNDSYSNSFNKSIKLKGRPDRITVELHYRARQVSFYDSKDMSLICYSVDNTFTEKLFPYVSVGPAGGASVTKDIKISQISPLERETFSLEGTNNLMKQRKSSEERGEVGVKSKRRKHSVSSSSEPEVSSLRQKRLDSEVQRLVEQKKHSLNIKQQYEDMLRHTERQAQSLKTQRIKLELKDIEAKVASLSERIQSVEQQVQSESSDPLREPDLTPPGSELMIDEAKVLGNVGYEMWRKMKTRAKHSPVVLDPNTANDTLHLSEDLTSVRQTDVPDVKLPLNPERFTCYSSVLGSEGFSSGTHQWDVEVGDHPEWTIGLVKESVNRKDKQAVLPKNGFWCLKHYNNKYINIIGETVRLNRRSDRITVELDYEAGRVSFYDSEDKTLICSHTDFVTEKLFPYFSGQRRLDSEVQRLVEKKEHSLNIKQQYEDMLRHTERQAQSCEDRITQQFNLLLENLIQEKELHLQKLREEKTLKTRRIKLELKNIEAKVASLSERIQSVEQQLQSESSDPLREPDLTPPGSELMIDEAKVLGNLRCKIWSKMKTTAKYSPVILDPNTANETLHLSEDLTSVRQTDVPDLKIPLNPERFTCYSSVLGSEGFSSGTHQWDVEVGDHPEWTIGLVKESVNRGDKQETGPAQNYIGPLGKLQVLPMASPALHISIWHFCTWEEITEGGKRGVTGRGRAL</sequence>
<feature type="domain" description="RING-type" evidence="10">
    <location>
        <begin position="11"/>
        <end position="51"/>
    </location>
</feature>
<dbReference type="SUPFAM" id="SSF49899">
    <property type="entry name" value="Concanavalin A-like lectins/glucanases"/>
    <property type="match status" value="3"/>
</dbReference>
<dbReference type="InterPro" id="IPR018957">
    <property type="entry name" value="Znf_C3HC4_RING-type"/>
</dbReference>
<evidence type="ECO:0000256" key="4">
    <source>
        <dbReference type="ARBA" id="ARBA00022723"/>
    </source>
</evidence>
<name>A0AAW0MPQ9_9GOBI</name>
<dbReference type="GO" id="GO:0005737">
    <property type="term" value="C:cytoplasm"/>
    <property type="evidence" value="ECO:0007669"/>
    <property type="project" value="UniProtKB-SubCell"/>
</dbReference>
<feature type="region of interest" description="Disordered" evidence="9">
    <location>
        <begin position="826"/>
        <end position="847"/>
    </location>
</feature>
<dbReference type="InterPro" id="IPR006574">
    <property type="entry name" value="PRY"/>
</dbReference>
<dbReference type="Gene3D" id="2.60.120.920">
    <property type="match status" value="3"/>
</dbReference>
<keyword evidence="6" id="KW-0862">Zinc</keyword>
<evidence type="ECO:0000256" key="3">
    <source>
        <dbReference type="ARBA" id="ARBA00022490"/>
    </source>
</evidence>
<dbReference type="SMART" id="SM00184">
    <property type="entry name" value="RING"/>
    <property type="match status" value="1"/>
</dbReference>
<keyword evidence="3" id="KW-0963">Cytoplasm</keyword>
<evidence type="ECO:0000256" key="7">
    <source>
        <dbReference type="PROSITE-ProRule" id="PRU00175"/>
    </source>
</evidence>
<feature type="compositionally biased region" description="Basic and acidic residues" evidence="9">
    <location>
        <begin position="425"/>
        <end position="435"/>
    </location>
</feature>
<feature type="compositionally biased region" description="Low complexity" evidence="9">
    <location>
        <begin position="521"/>
        <end position="530"/>
    </location>
</feature>
<dbReference type="PROSITE" id="PS00518">
    <property type="entry name" value="ZF_RING_1"/>
    <property type="match status" value="1"/>
</dbReference>
<organism evidence="12 13">
    <name type="scientific">Mugilogobius chulae</name>
    <name type="common">yellowstripe goby</name>
    <dbReference type="NCBI Taxonomy" id="88201"/>
    <lineage>
        <taxon>Eukaryota</taxon>
        <taxon>Metazoa</taxon>
        <taxon>Chordata</taxon>
        <taxon>Craniata</taxon>
        <taxon>Vertebrata</taxon>
        <taxon>Euteleostomi</taxon>
        <taxon>Actinopterygii</taxon>
        <taxon>Neopterygii</taxon>
        <taxon>Teleostei</taxon>
        <taxon>Neoteleostei</taxon>
        <taxon>Acanthomorphata</taxon>
        <taxon>Gobiaria</taxon>
        <taxon>Gobiiformes</taxon>
        <taxon>Gobioidei</taxon>
        <taxon>Gobiidae</taxon>
        <taxon>Gobionellinae</taxon>
        <taxon>Mugilogobius</taxon>
    </lineage>
</organism>
<evidence type="ECO:0000256" key="5">
    <source>
        <dbReference type="ARBA" id="ARBA00022771"/>
    </source>
</evidence>
<keyword evidence="13" id="KW-1185">Reference proteome</keyword>
<feature type="domain" description="B30.2/SPRY" evidence="11">
    <location>
        <begin position="212"/>
        <end position="404"/>
    </location>
</feature>
<evidence type="ECO:0000256" key="2">
    <source>
        <dbReference type="ARBA" id="ARBA00008518"/>
    </source>
</evidence>
<proteinExistence type="inferred from homology"/>
<evidence type="ECO:0000313" key="12">
    <source>
        <dbReference type="EMBL" id="KAK7880193.1"/>
    </source>
</evidence>
<evidence type="ECO:0008006" key="14">
    <source>
        <dbReference type="Google" id="ProtNLM"/>
    </source>
</evidence>
<dbReference type="InterPro" id="IPR050143">
    <property type="entry name" value="TRIM/RBCC"/>
</dbReference>
<dbReference type="PANTHER" id="PTHR24103">
    <property type="entry name" value="E3 UBIQUITIN-PROTEIN LIGASE TRIM"/>
    <property type="match status" value="1"/>
</dbReference>
<evidence type="ECO:0000256" key="1">
    <source>
        <dbReference type="ARBA" id="ARBA00004496"/>
    </source>
</evidence>
<dbReference type="PRINTS" id="PR01407">
    <property type="entry name" value="BUTYPHLNCDUF"/>
</dbReference>